<name>A0A9P9Z1N0_9MUSC</name>
<evidence type="ECO:0000313" key="1">
    <source>
        <dbReference type="EMBL" id="KAI8046673.1"/>
    </source>
</evidence>
<reference evidence="1" key="1">
    <citation type="journal article" date="2023" name="Genome Biol. Evol.">
        <title>Long-read-based Genome Assembly of Drosophila gunungcola Reveals Fewer Chemosensory Genes in Flower-breeding Species.</title>
        <authorList>
            <person name="Negi A."/>
            <person name="Liao B.Y."/>
            <person name="Yeh S.D."/>
        </authorList>
    </citation>
    <scope>NUCLEOTIDE SEQUENCE</scope>
    <source>
        <strain evidence="1">Sukarami</strain>
    </source>
</reference>
<dbReference type="AlphaFoldDB" id="A0A9P9Z1N0"/>
<accession>A0A9P9Z1N0</accession>
<dbReference type="Proteomes" id="UP001059596">
    <property type="component" value="Chromosome 3R"/>
</dbReference>
<proteinExistence type="predicted"/>
<sequence>MQMSALSSRCKILARSADADTRNSTPLILTTRYFDTRHTHPQTEFQTPVQTNLDAIVARQ</sequence>
<keyword evidence="2" id="KW-1185">Reference proteome</keyword>
<comment type="caution">
    <text evidence="1">The sequence shown here is derived from an EMBL/GenBank/DDBJ whole genome shotgun (WGS) entry which is preliminary data.</text>
</comment>
<dbReference type="EMBL" id="JAMKOV010000001">
    <property type="protein sequence ID" value="KAI8046673.1"/>
    <property type="molecule type" value="Genomic_DNA"/>
</dbReference>
<protein>
    <submittedName>
        <fullName evidence="1">Uncharacterized protein</fullName>
    </submittedName>
</protein>
<evidence type="ECO:0000313" key="2">
    <source>
        <dbReference type="Proteomes" id="UP001059596"/>
    </source>
</evidence>
<gene>
    <name evidence="1" type="ORF">M5D96_002886</name>
</gene>
<organism evidence="1 2">
    <name type="scientific">Drosophila gunungcola</name>
    <name type="common">fruit fly</name>
    <dbReference type="NCBI Taxonomy" id="103775"/>
    <lineage>
        <taxon>Eukaryota</taxon>
        <taxon>Metazoa</taxon>
        <taxon>Ecdysozoa</taxon>
        <taxon>Arthropoda</taxon>
        <taxon>Hexapoda</taxon>
        <taxon>Insecta</taxon>
        <taxon>Pterygota</taxon>
        <taxon>Neoptera</taxon>
        <taxon>Endopterygota</taxon>
        <taxon>Diptera</taxon>
        <taxon>Brachycera</taxon>
        <taxon>Muscomorpha</taxon>
        <taxon>Ephydroidea</taxon>
        <taxon>Drosophilidae</taxon>
        <taxon>Drosophila</taxon>
        <taxon>Sophophora</taxon>
    </lineage>
</organism>